<feature type="domain" description="DUF4145" evidence="1">
    <location>
        <begin position="148"/>
        <end position="229"/>
    </location>
</feature>
<gene>
    <name evidence="2" type="ORF">LCY76_23765</name>
</gene>
<organism evidence="2 3">
    <name type="scientific">Fictibacillus marinisediminis</name>
    <dbReference type="NCBI Taxonomy" id="2878389"/>
    <lineage>
        <taxon>Bacteria</taxon>
        <taxon>Bacillati</taxon>
        <taxon>Bacillota</taxon>
        <taxon>Bacilli</taxon>
        <taxon>Bacillales</taxon>
        <taxon>Fictibacillaceae</taxon>
        <taxon>Fictibacillus</taxon>
    </lineage>
</organism>
<dbReference type="EMBL" id="JAIWJX010000004">
    <property type="protein sequence ID" value="MCK6259588.1"/>
    <property type="molecule type" value="Genomic_DNA"/>
</dbReference>
<evidence type="ECO:0000313" key="2">
    <source>
        <dbReference type="EMBL" id="MCK6259588.1"/>
    </source>
</evidence>
<evidence type="ECO:0000313" key="3">
    <source>
        <dbReference type="Proteomes" id="UP001139011"/>
    </source>
</evidence>
<dbReference type="Pfam" id="PF13643">
    <property type="entry name" value="DUF4145"/>
    <property type="match status" value="1"/>
</dbReference>
<keyword evidence="3" id="KW-1185">Reference proteome</keyword>
<proteinExistence type="predicted"/>
<protein>
    <submittedName>
        <fullName evidence="2">DUF4145 domain-containing protein</fullName>
    </submittedName>
</protein>
<name>A0A9X2BJE7_9BACL</name>
<reference evidence="2" key="1">
    <citation type="submission" date="2021-09" db="EMBL/GenBank/DDBJ databases">
        <title>Genome analysis of Fictibacillus sp. KIGAM418 isolated from marine sediment.</title>
        <authorList>
            <person name="Seo M.-J."/>
            <person name="Cho E.-S."/>
            <person name="Hwang C.Y."/>
        </authorList>
    </citation>
    <scope>NUCLEOTIDE SEQUENCE</scope>
    <source>
        <strain evidence="2">KIGAM418</strain>
    </source>
</reference>
<sequence length="237" mass="28633">MDILQKLVKKFEIFDEDPLEIRERQFIHSYYPRESYINFTIPLNFDYKHKYEYISFASIQDFGYYNPDTEELDKTINETTIEVNIKEIEHFKSNITLNCLLTGEGYDFDVMDLEDLIIKLNLLGKTWFSEMELWKELLYSFYYLYERENYRASFVQLYSALESYLEQKGANGNDKVKDKLTAVIGNLKSQKRKYRDKFYELRDIRNTLAHGSQYHIIEEDVKELFHFFEDTFEIAEN</sequence>
<dbReference type="Proteomes" id="UP001139011">
    <property type="component" value="Unassembled WGS sequence"/>
</dbReference>
<dbReference type="InterPro" id="IPR025285">
    <property type="entry name" value="DUF4145"/>
</dbReference>
<comment type="caution">
    <text evidence="2">The sequence shown here is derived from an EMBL/GenBank/DDBJ whole genome shotgun (WGS) entry which is preliminary data.</text>
</comment>
<dbReference type="RefSeq" id="WP_248254949.1">
    <property type="nucleotide sequence ID" value="NZ_JAIWJX010000004.1"/>
</dbReference>
<evidence type="ECO:0000259" key="1">
    <source>
        <dbReference type="Pfam" id="PF13643"/>
    </source>
</evidence>
<dbReference type="AlphaFoldDB" id="A0A9X2BJE7"/>
<accession>A0A9X2BJE7</accession>